<dbReference type="Pfam" id="PF00326">
    <property type="entry name" value="Peptidase_S9"/>
    <property type="match status" value="1"/>
</dbReference>
<dbReference type="InterPro" id="IPR029058">
    <property type="entry name" value="AB_hydrolase_fold"/>
</dbReference>
<comment type="caution">
    <text evidence="3">The sequence shown here is derived from an EMBL/GenBank/DDBJ whole genome shotgun (WGS) entry which is preliminary data.</text>
</comment>
<proteinExistence type="predicted"/>
<keyword evidence="1" id="KW-0378">Hydrolase</keyword>
<keyword evidence="4" id="KW-1185">Reference proteome</keyword>
<dbReference type="InterPro" id="IPR001375">
    <property type="entry name" value="Peptidase_S9_cat"/>
</dbReference>
<evidence type="ECO:0000313" key="4">
    <source>
        <dbReference type="Proteomes" id="UP001652395"/>
    </source>
</evidence>
<dbReference type="Gene3D" id="3.40.50.1820">
    <property type="entry name" value="alpha/beta hydrolase"/>
    <property type="match status" value="1"/>
</dbReference>
<dbReference type="SUPFAM" id="SSF53474">
    <property type="entry name" value="alpha/beta-Hydrolases"/>
    <property type="match status" value="1"/>
</dbReference>
<organism evidence="3 4">
    <name type="scientific">Alitiscatomonas aceti</name>
    <dbReference type="NCBI Taxonomy" id="2981724"/>
    <lineage>
        <taxon>Bacteria</taxon>
        <taxon>Bacillati</taxon>
        <taxon>Bacillota</taxon>
        <taxon>Clostridia</taxon>
        <taxon>Lachnospirales</taxon>
        <taxon>Lachnospiraceae</taxon>
        <taxon>Alitiscatomonas</taxon>
    </lineage>
</organism>
<name>A0ABT2UVT5_9FIRM</name>
<gene>
    <name evidence="3" type="ORF">OCV69_02250</name>
</gene>
<sequence>MKKIDIRDFMNYHYPTGLTAAPDGKHGVFAVVDVNEKENCYDSCLWTMDLFDGSVRKLTSGRKERNFSWIDGETLLFAGCREKEYKDKIEDGETWTCFYTIGLHGGEAEFSFAVPYAVGKFAVCGNKVFMSVKYEYAKEEKDYEVFDELPFWANGKGVVNKKRNRLAVYDREKETLEIITPEYETVENFWLEEDCLLYTGVQYTDLKSWRPGLYRVGLEGYERETLIPQDRMRIDYACILKGSVTLFGSEMKTYGVNENPQLFRLEDGTLKELAFFDRSIHNSICSDCKFADGEGIVHDDERIYFISTFRKQSVICSVDAEGNFETLYDRQGSVHTLSLGAGAVWYTAMRDMGLTEIYRLKDGKEEKLTAFNDGLLAERDVCPVEEFTFTYKDVELDGYVMKPAGFDPEKKYPALLTVHGGPRATFGPVFFHESQAFANAGYFVFFTNPVGSDGRGNAFADLSGRYGTVDFENCLAMTDEVLKRYPQIDEKRVGIMGGSYGGFMCNWAIGNTDRFAAAASQRSISNWISLSMTTDIGYSFDLQETAGDPWNSPDKMWVCSPLKYAHKAKTPTLFIQSDEDYRCYMGDALQMFSALKYFGVETRMCLFHGENHELSRSGKPSHRLRRLSEMMEWFEKYLK</sequence>
<evidence type="ECO:0000256" key="1">
    <source>
        <dbReference type="ARBA" id="ARBA00022801"/>
    </source>
</evidence>
<feature type="domain" description="Peptidase S9 prolyl oligopeptidase catalytic" evidence="2">
    <location>
        <begin position="430"/>
        <end position="639"/>
    </location>
</feature>
<accession>A0ABT2UVT5</accession>
<dbReference type="Proteomes" id="UP001652395">
    <property type="component" value="Unassembled WGS sequence"/>
</dbReference>
<evidence type="ECO:0000313" key="3">
    <source>
        <dbReference type="EMBL" id="MCU6798770.1"/>
    </source>
</evidence>
<evidence type="ECO:0000259" key="2">
    <source>
        <dbReference type="Pfam" id="PF00326"/>
    </source>
</evidence>
<dbReference type="SUPFAM" id="SSF82171">
    <property type="entry name" value="DPP6 N-terminal domain-like"/>
    <property type="match status" value="1"/>
</dbReference>
<protein>
    <submittedName>
        <fullName evidence="3">S9 family peptidase</fullName>
    </submittedName>
</protein>
<dbReference type="PANTHER" id="PTHR42776">
    <property type="entry name" value="SERINE PEPTIDASE S9 FAMILY MEMBER"/>
    <property type="match status" value="1"/>
</dbReference>
<dbReference type="PANTHER" id="PTHR42776:SF27">
    <property type="entry name" value="DIPEPTIDYL PEPTIDASE FAMILY MEMBER 6"/>
    <property type="match status" value="1"/>
</dbReference>
<reference evidence="3 4" key="1">
    <citation type="journal article" date="2021" name="ISME Commun">
        <title>Automated analysis of genomic sequences facilitates high-throughput and comprehensive description of bacteria.</title>
        <authorList>
            <person name="Hitch T.C.A."/>
        </authorList>
    </citation>
    <scope>NUCLEOTIDE SEQUENCE [LARGE SCALE GENOMIC DNA]</scope>
    <source>
        <strain evidence="4">f_CCE</strain>
    </source>
</reference>
<dbReference type="EMBL" id="JAOQJF010000003">
    <property type="protein sequence ID" value="MCU6798770.1"/>
    <property type="molecule type" value="Genomic_DNA"/>
</dbReference>
<dbReference type="RefSeq" id="WP_158357278.1">
    <property type="nucleotide sequence ID" value="NZ_JAOQJF010000003.1"/>
</dbReference>